<name>A0ABV1KRI4_9BACL</name>
<evidence type="ECO:0000256" key="3">
    <source>
        <dbReference type="ARBA" id="ARBA00022989"/>
    </source>
</evidence>
<evidence type="ECO:0000313" key="8">
    <source>
        <dbReference type="Proteomes" id="UP001493487"/>
    </source>
</evidence>
<evidence type="ECO:0000256" key="1">
    <source>
        <dbReference type="ARBA" id="ARBA00004141"/>
    </source>
</evidence>
<dbReference type="InterPro" id="IPR013525">
    <property type="entry name" value="ABC2_TM"/>
</dbReference>
<evidence type="ECO:0000256" key="2">
    <source>
        <dbReference type="ARBA" id="ARBA00022692"/>
    </source>
</evidence>
<keyword evidence="2 5" id="KW-0812">Transmembrane</keyword>
<organism evidence="7 8">
    <name type="scientific">Cohnella silvisoli</name>
    <dbReference type="NCBI Taxonomy" id="2873699"/>
    <lineage>
        <taxon>Bacteria</taxon>
        <taxon>Bacillati</taxon>
        <taxon>Bacillota</taxon>
        <taxon>Bacilli</taxon>
        <taxon>Bacillales</taxon>
        <taxon>Paenibacillaceae</taxon>
        <taxon>Cohnella</taxon>
    </lineage>
</organism>
<dbReference type="PANTHER" id="PTHR43027:SF1">
    <property type="entry name" value="DOXORUBICIN RESISTANCE ABC TRANSPORTER PERMEASE PROTEIN DRRC-RELATED"/>
    <property type="match status" value="1"/>
</dbReference>
<feature type="transmembrane region" description="Helical" evidence="5">
    <location>
        <begin position="349"/>
        <end position="368"/>
    </location>
</feature>
<sequence>MNILNIAIKEIKAALREKGTFVFMLAFPVILMLILGTALTNVFSSNTPVGNIELLYKNEAASPQLTQYWQGFAKAIEQEGVKITPLAAGTDGKLEISEDRYSAYAELSNEGITYYGSSKQTIESNILQGMLTTFADRYNMAAAALKSDPSKAEAIIRNASAPGEYIRETALNPDKQPGSIDYYAMAMTTMIALYSALSGTFLFRGERIRNTALRLMAAPVSKGEIFAGKVIGCTLINLLCVLAVVLISKFAFQADWGNHFGMVFLILVTEVILAVSLGLGLSYILKGDTSRSVVMIFLQIASFVGGAYFPIMGTDSFLGFVTNLSPLRWANKALAQIIYNDNVAGALPAIGLNVGIAAAFLLIAIISMRRQEAL</sequence>
<dbReference type="RefSeq" id="WP_232185419.1">
    <property type="nucleotide sequence ID" value="NZ_JAIOAP010000005.1"/>
</dbReference>
<reference evidence="7 8" key="1">
    <citation type="journal article" date="2023" name="Genome Announc.">
        <title>Pan-Genome Analyses of the Genus Cohnella and Proposal of the Novel Species Cohnella silvisoli sp. nov., Isolated from Forest Soil.</title>
        <authorList>
            <person name="Wang C."/>
            <person name="Mao L."/>
            <person name="Bao G."/>
            <person name="Zhu H."/>
        </authorList>
    </citation>
    <scope>NUCLEOTIDE SEQUENCE [LARGE SCALE GENOMIC DNA]</scope>
    <source>
        <strain evidence="7 8">NL03-T5-1</strain>
    </source>
</reference>
<evidence type="ECO:0000313" key="7">
    <source>
        <dbReference type="EMBL" id="MEQ4482704.1"/>
    </source>
</evidence>
<protein>
    <submittedName>
        <fullName evidence="7">ABC transporter permease</fullName>
    </submittedName>
</protein>
<dbReference type="Proteomes" id="UP001493487">
    <property type="component" value="Unassembled WGS sequence"/>
</dbReference>
<proteinExistence type="predicted"/>
<feature type="transmembrane region" description="Helical" evidence="5">
    <location>
        <begin position="260"/>
        <end position="285"/>
    </location>
</feature>
<dbReference type="InterPro" id="IPR052902">
    <property type="entry name" value="ABC-2_transporter"/>
</dbReference>
<dbReference type="PANTHER" id="PTHR43027">
    <property type="entry name" value="DOXORUBICIN RESISTANCE ABC TRANSPORTER PERMEASE PROTEIN DRRC-RELATED"/>
    <property type="match status" value="1"/>
</dbReference>
<feature type="domain" description="ABC-2 type transporter transmembrane" evidence="6">
    <location>
        <begin position="18"/>
        <end position="366"/>
    </location>
</feature>
<keyword evidence="8" id="KW-1185">Reference proteome</keyword>
<keyword evidence="3 5" id="KW-1133">Transmembrane helix</keyword>
<gene>
    <name evidence="7" type="ORF">QJS35_09880</name>
</gene>
<accession>A0ABV1KRI4</accession>
<evidence type="ECO:0000256" key="5">
    <source>
        <dbReference type="SAM" id="Phobius"/>
    </source>
</evidence>
<keyword evidence="4 5" id="KW-0472">Membrane</keyword>
<feature type="transmembrane region" description="Helical" evidence="5">
    <location>
        <begin position="226"/>
        <end position="248"/>
    </location>
</feature>
<feature type="transmembrane region" description="Helical" evidence="5">
    <location>
        <begin position="292"/>
        <end position="311"/>
    </location>
</feature>
<comment type="subcellular location">
    <subcellularLocation>
        <location evidence="1">Membrane</location>
        <topology evidence="1">Multi-pass membrane protein</topology>
    </subcellularLocation>
</comment>
<feature type="transmembrane region" description="Helical" evidence="5">
    <location>
        <begin position="182"/>
        <end position="205"/>
    </location>
</feature>
<feature type="transmembrane region" description="Helical" evidence="5">
    <location>
        <begin position="21"/>
        <end position="43"/>
    </location>
</feature>
<comment type="caution">
    <text evidence="7">The sequence shown here is derived from an EMBL/GenBank/DDBJ whole genome shotgun (WGS) entry which is preliminary data.</text>
</comment>
<dbReference type="Pfam" id="PF12698">
    <property type="entry name" value="ABC2_membrane_3"/>
    <property type="match status" value="1"/>
</dbReference>
<evidence type="ECO:0000259" key="6">
    <source>
        <dbReference type="Pfam" id="PF12698"/>
    </source>
</evidence>
<evidence type="ECO:0000256" key="4">
    <source>
        <dbReference type="ARBA" id="ARBA00023136"/>
    </source>
</evidence>
<dbReference type="EMBL" id="JASKHM010000005">
    <property type="protein sequence ID" value="MEQ4482704.1"/>
    <property type="molecule type" value="Genomic_DNA"/>
</dbReference>